<feature type="region of interest" description="Disordered" evidence="1">
    <location>
        <begin position="23"/>
        <end position="46"/>
    </location>
</feature>
<accession>A0A6J4UGI3</accession>
<sequence>WFQACHSPHKRGYLRLSSTTARPVLGPKACSSPTFGRQGGWPDLDA</sequence>
<organism evidence="2">
    <name type="scientific">uncultured Thermomicrobiales bacterium</name>
    <dbReference type="NCBI Taxonomy" id="1645740"/>
    <lineage>
        <taxon>Bacteria</taxon>
        <taxon>Pseudomonadati</taxon>
        <taxon>Thermomicrobiota</taxon>
        <taxon>Thermomicrobia</taxon>
        <taxon>Thermomicrobiales</taxon>
        <taxon>environmental samples</taxon>
    </lineage>
</organism>
<feature type="non-terminal residue" evidence="2">
    <location>
        <position position="1"/>
    </location>
</feature>
<name>A0A6J4UGI3_9BACT</name>
<proteinExistence type="predicted"/>
<evidence type="ECO:0000313" key="2">
    <source>
        <dbReference type="EMBL" id="CAA9547580.1"/>
    </source>
</evidence>
<feature type="non-terminal residue" evidence="2">
    <location>
        <position position="46"/>
    </location>
</feature>
<gene>
    <name evidence="2" type="ORF">AVDCRST_MAG59-1466</name>
</gene>
<evidence type="ECO:0000256" key="1">
    <source>
        <dbReference type="SAM" id="MobiDB-lite"/>
    </source>
</evidence>
<protein>
    <submittedName>
        <fullName evidence="2">Uncharacterized protein</fullName>
    </submittedName>
</protein>
<dbReference type="AlphaFoldDB" id="A0A6J4UGI3"/>
<reference evidence="2" key="1">
    <citation type="submission" date="2020-02" db="EMBL/GenBank/DDBJ databases">
        <authorList>
            <person name="Meier V. D."/>
        </authorList>
    </citation>
    <scope>NUCLEOTIDE SEQUENCE</scope>
    <source>
        <strain evidence="2">AVDCRST_MAG59</strain>
    </source>
</reference>
<dbReference type="EMBL" id="CADCWF010000089">
    <property type="protein sequence ID" value="CAA9547580.1"/>
    <property type="molecule type" value="Genomic_DNA"/>
</dbReference>